<dbReference type="EMBL" id="JAHWQX010000002">
    <property type="protein sequence ID" value="MBW3097288.1"/>
    <property type="molecule type" value="Genomic_DNA"/>
</dbReference>
<proteinExistence type="predicted"/>
<keyword evidence="3" id="KW-1185">Reference proteome</keyword>
<dbReference type="InterPro" id="IPR004363">
    <property type="entry name" value="Methylgl_synth"/>
</dbReference>
<evidence type="ECO:0000313" key="3">
    <source>
        <dbReference type="Proteomes" id="UP001430804"/>
    </source>
</evidence>
<sequence>MRVCVILNKDGGTLKSLDMEALTTDIEARFVAHGHEVDCRAVAGEDLMQALSDAFDNTEIEAVVAGGGDGTISAAAGLAWKAQKPLGILPAGTMNLYARALGMPLDLDAAVAALAAGTVGASDIATANGRPYLHQFAVGFHRRMIEERNQQPYETRLGKIKASVVAALDTIRRPPSLEVHINIDGVQHRERVSSLSVSNNPYGEGHLPYADAVLSGELGIYYARPATVAANAKMLADITLGTWRNNPDIIEKRGREVVLTFTRRKRVHTVIDGELVDIKDPVTLRIHPGELPVILPGEAHL</sequence>
<keyword evidence="2" id="KW-0808">Transferase</keyword>
<dbReference type="PANTHER" id="PTHR30492">
    <property type="entry name" value="METHYLGLYOXAL SYNTHASE"/>
    <property type="match status" value="1"/>
</dbReference>
<dbReference type="GO" id="GO:0016301">
    <property type="term" value="F:kinase activity"/>
    <property type="evidence" value="ECO:0007669"/>
    <property type="project" value="UniProtKB-KW"/>
</dbReference>
<feature type="domain" description="DAGKc" evidence="1">
    <location>
        <begin position="1"/>
        <end position="131"/>
    </location>
</feature>
<dbReference type="Pfam" id="PF00781">
    <property type="entry name" value="DAGK_cat"/>
    <property type="match status" value="1"/>
</dbReference>
<comment type="caution">
    <text evidence="2">The sequence shown here is derived from an EMBL/GenBank/DDBJ whole genome shotgun (WGS) entry which is preliminary data.</text>
</comment>
<dbReference type="InterPro" id="IPR045540">
    <property type="entry name" value="YegS/DAGK_C"/>
</dbReference>
<accession>A0ABS6WMW5</accession>
<organism evidence="2 3">
    <name type="scientific">Pseudohoeflea coraliihabitans</name>
    <dbReference type="NCBI Taxonomy" id="2860393"/>
    <lineage>
        <taxon>Bacteria</taxon>
        <taxon>Pseudomonadati</taxon>
        <taxon>Pseudomonadota</taxon>
        <taxon>Alphaproteobacteria</taxon>
        <taxon>Hyphomicrobiales</taxon>
        <taxon>Rhizobiaceae</taxon>
        <taxon>Pseudohoeflea</taxon>
    </lineage>
</organism>
<reference evidence="2" key="1">
    <citation type="submission" date="2021-07" db="EMBL/GenBank/DDBJ databases">
        <title>Pseudohoeflea marina sp. nov. a polyhydroxyalcanoate-producing bacterium.</title>
        <authorList>
            <person name="Zheng W."/>
            <person name="Yu S."/>
            <person name="Huang Y."/>
        </authorList>
    </citation>
    <scope>NUCLEOTIDE SEQUENCE</scope>
    <source>
        <strain evidence="2">DP4N28-3</strain>
    </source>
</reference>
<dbReference type="PANTHER" id="PTHR30492:SF0">
    <property type="entry name" value="METHYLGLYOXAL SYNTHASE"/>
    <property type="match status" value="1"/>
</dbReference>
<dbReference type="Proteomes" id="UP001430804">
    <property type="component" value="Unassembled WGS sequence"/>
</dbReference>
<evidence type="ECO:0000313" key="2">
    <source>
        <dbReference type="EMBL" id="MBW3097288.1"/>
    </source>
</evidence>
<dbReference type="RefSeq" id="WP_219201213.1">
    <property type="nucleotide sequence ID" value="NZ_JAHWQX010000002.1"/>
</dbReference>
<evidence type="ECO:0000259" key="1">
    <source>
        <dbReference type="PROSITE" id="PS50146"/>
    </source>
</evidence>
<name>A0ABS6WMW5_9HYPH</name>
<keyword evidence="2" id="KW-0418">Kinase</keyword>
<dbReference type="PROSITE" id="PS50146">
    <property type="entry name" value="DAGK"/>
    <property type="match status" value="1"/>
</dbReference>
<gene>
    <name evidence="2" type="ORF">KY465_08345</name>
</gene>
<dbReference type="SMART" id="SM00046">
    <property type="entry name" value="DAGKc"/>
    <property type="match status" value="1"/>
</dbReference>
<dbReference type="InterPro" id="IPR001206">
    <property type="entry name" value="Diacylglycerol_kinase_cat_dom"/>
</dbReference>
<dbReference type="Pfam" id="PF19279">
    <property type="entry name" value="YegS_C"/>
    <property type="match status" value="1"/>
</dbReference>
<protein>
    <submittedName>
        <fullName evidence="2">Diacylglycerol kinase family lipid kinase</fullName>
    </submittedName>
</protein>